<dbReference type="AlphaFoldDB" id="A0A1H7NNI7"/>
<organism evidence="6 7">
    <name type="scientific">Maribacter orientalis</name>
    <dbReference type="NCBI Taxonomy" id="228957"/>
    <lineage>
        <taxon>Bacteria</taxon>
        <taxon>Pseudomonadati</taxon>
        <taxon>Bacteroidota</taxon>
        <taxon>Flavobacteriia</taxon>
        <taxon>Flavobacteriales</taxon>
        <taxon>Flavobacteriaceae</taxon>
        <taxon>Maribacter</taxon>
    </lineage>
</organism>
<proteinExistence type="predicted"/>
<dbReference type="STRING" id="228957.SAMN04488008_103239"/>
<dbReference type="Gene3D" id="1.10.760.10">
    <property type="entry name" value="Cytochrome c-like domain"/>
    <property type="match status" value="1"/>
</dbReference>
<dbReference type="PANTHER" id="PTHR33546:SF1">
    <property type="entry name" value="LARGE, MULTIFUNCTIONAL SECRETED PROTEIN"/>
    <property type="match status" value="1"/>
</dbReference>
<dbReference type="PROSITE" id="PS51007">
    <property type="entry name" value="CYTC"/>
    <property type="match status" value="1"/>
</dbReference>
<dbReference type="GO" id="GO:0020037">
    <property type="term" value="F:heme binding"/>
    <property type="evidence" value="ECO:0007669"/>
    <property type="project" value="InterPro"/>
</dbReference>
<keyword evidence="2 4" id="KW-0479">Metal-binding</keyword>
<dbReference type="Proteomes" id="UP000198990">
    <property type="component" value="Unassembled WGS sequence"/>
</dbReference>
<dbReference type="Pfam" id="PF00034">
    <property type="entry name" value="Cytochrom_C"/>
    <property type="match status" value="1"/>
</dbReference>
<evidence type="ECO:0000256" key="1">
    <source>
        <dbReference type="ARBA" id="ARBA00022617"/>
    </source>
</evidence>
<dbReference type="Pfam" id="PF23500">
    <property type="entry name" value="DUF7133"/>
    <property type="match status" value="1"/>
</dbReference>
<dbReference type="EMBL" id="FNZN01000003">
    <property type="protein sequence ID" value="SEL25103.1"/>
    <property type="molecule type" value="Genomic_DNA"/>
</dbReference>
<dbReference type="PANTHER" id="PTHR33546">
    <property type="entry name" value="LARGE, MULTIFUNCTIONAL SECRETED PROTEIN-RELATED"/>
    <property type="match status" value="1"/>
</dbReference>
<dbReference type="InterPro" id="IPR036909">
    <property type="entry name" value="Cyt_c-like_dom_sf"/>
</dbReference>
<evidence type="ECO:0000256" key="2">
    <source>
        <dbReference type="ARBA" id="ARBA00022723"/>
    </source>
</evidence>
<dbReference type="InterPro" id="IPR055557">
    <property type="entry name" value="DUF7133"/>
</dbReference>
<reference evidence="7" key="1">
    <citation type="submission" date="2016-10" db="EMBL/GenBank/DDBJ databases">
        <authorList>
            <person name="Varghese N."/>
            <person name="Submissions S."/>
        </authorList>
    </citation>
    <scope>NUCLEOTIDE SEQUENCE [LARGE SCALE GENOMIC DNA]</scope>
    <source>
        <strain evidence="7">DSM 16471</strain>
    </source>
</reference>
<dbReference type="RefSeq" id="WP_091622455.1">
    <property type="nucleotide sequence ID" value="NZ_FNZN01000003.1"/>
</dbReference>
<keyword evidence="7" id="KW-1185">Reference proteome</keyword>
<keyword evidence="1 4" id="KW-0349">Heme</keyword>
<accession>A0A1H7NNI7</accession>
<dbReference type="SUPFAM" id="SSF63829">
    <property type="entry name" value="Calcium-dependent phosphotriesterase"/>
    <property type="match status" value="1"/>
</dbReference>
<keyword evidence="3 4" id="KW-0408">Iron</keyword>
<evidence type="ECO:0000313" key="6">
    <source>
        <dbReference type="EMBL" id="SEL25103.1"/>
    </source>
</evidence>
<name>A0A1H7NNI7_9FLAO</name>
<dbReference type="PROSITE" id="PS51257">
    <property type="entry name" value="PROKAR_LIPOPROTEIN"/>
    <property type="match status" value="1"/>
</dbReference>
<evidence type="ECO:0000256" key="4">
    <source>
        <dbReference type="PROSITE-ProRule" id="PRU00433"/>
    </source>
</evidence>
<dbReference type="GO" id="GO:0009055">
    <property type="term" value="F:electron transfer activity"/>
    <property type="evidence" value="ECO:0007669"/>
    <property type="project" value="InterPro"/>
</dbReference>
<dbReference type="InterPro" id="IPR009056">
    <property type="entry name" value="Cyt_c-like_dom"/>
</dbReference>
<evidence type="ECO:0000259" key="5">
    <source>
        <dbReference type="PROSITE" id="PS51007"/>
    </source>
</evidence>
<evidence type="ECO:0000313" key="7">
    <source>
        <dbReference type="Proteomes" id="UP000198990"/>
    </source>
</evidence>
<dbReference type="Gene3D" id="2.120.10.30">
    <property type="entry name" value="TolB, C-terminal domain"/>
    <property type="match status" value="1"/>
</dbReference>
<feature type="domain" description="Cytochrome c" evidence="5">
    <location>
        <begin position="615"/>
        <end position="708"/>
    </location>
</feature>
<gene>
    <name evidence="6" type="ORF">SAMN04488008_103239</name>
</gene>
<dbReference type="SUPFAM" id="SSF46626">
    <property type="entry name" value="Cytochrome c"/>
    <property type="match status" value="1"/>
</dbReference>
<protein>
    <submittedName>
        <fullName evidence="6">Cytochrome c</fullName>
    </submittedName>
</protein>
<evidence type="ECO:0000256" key="3">
    <source>
        <dbReference type="ARBA" id="ARBA00023004"/>
    </source>
</evidence>
<dbReference type="OrthoDB" id="9808161at2"/>
<dbReference type="InterPro" id="IPR011042">
    <property type="entry name" value="6-blade_b-propeller_TolB-like"/>
</dbReference>
<sequence length="744" mass="83317">MRFKLILFFTLGYVLCSCESSNKKMRVSLDSYKIEEGFELEVIAAEPLLKAPVAIDFDGKGRIWVAQMPGYMNDIHGSGEEDPTGSILILEDLDKDGVADHSKIFMDNLVMPRALAHVYGGLLYAEPPYLWFVEIEDDQPVNKILVDSVYAVEGNPEHQPNGLELNIDNWIYNAKSNFRYRRTNGVWKKEPTTFRGQWGITHDNFGRLYYNDNSRILLGDYVLPNTVINNKYFTPKSSVDKLLTTDQRVYPVHTAAVNRGYAKGVLNADSILVNATAACSPLVYRGGAFTESYDQNVFISIPEGNLVKRALLNFTGDSVIAKQAWQNKEFLTSSDEGFRPVSLKNGPEGSMYIVDMHRGIIGHQAYMSPYLREKVKEDRLDTLVNFGRILKVNHVDAMADIIPDFDNLNGTELISLLSNKNGWIRDRAQHYLIFKGLTQTIDAVKDVALNSKNKLSQIHALYVLEGWDALSFDFLVEVMNTDNLEAIAHALVLSQHFVSEENIEKAVSVFNSILKKNKLGLDVYLGGSIGSWIALNEDKFTPIMLEILKRRKLNSTITEAVVSGLTGVDTLISSNKAIMDTLKHTEFVNKLVRSISDKKQGNLNSIYTRKKIKEDNRTSGSKMFFQICASCHGSDGKGIEGLAPPLMNSEHVKNTARLALILLHGLEGPVHVNGEEYNMNLAMPGLIRNESISDKDIADIISYVTNAFSDVPKTLRKVHINKLRSIKSASGMEFTEEELKALDK</sequence>
<dbReference type="GO" id="GO:0046872">
    <property type="term" value="F:metal ion binding"/>
    <property type="evidence" value="ECO:0007669"/>
    <property type="project" value="UniProtKB-KW"/>
</dbReference>